<keyword evidence="2" id="KW-0805">Transcription regulation</keyword>
<dbReference type="SUPFAM" id="SSF88946">
    <property type="entry name" value="Sigma2 domain of RNA polymerase sigma factors"/>
    <property type="match status" value="1"/>
</dbReference>
<dbReference type="Gene3D" id="1.10.1740.10">
    <property type="match status" value="1"/>
</dbReference>
<name>A0ABW2AGQ9_9MICO</name>
<dbReference type="InterPro" id="IPR013325">
    <property type="entry name" value="RNA_pol_sigma_r2"/>
</dbReference>
<dbReference type="InterPro" id="IPR013249">
    <property type="entry name" value="RNA_pol_sigma70_r4_t2"/>
</dbReference>
<keyword evidence="4" id="KW-0238">DNA-binding</keyword>
<protein>
    <submittedName>
        <fullName evidence="8">SigE family RNA polymerase sigma factor</fullName>
    </submittedName>
</protein>
<feature type="domain" description="RNA polymerase sigma-70 region 2" evidence="6">
    <location>
        <begin position="22"/>
        <end position="79"/>
    </location>
</feature>
<dbReference type="RefSeq" id="WP_382401575.1">
    <property type="nucleotide sequence ID" value="NZ_JBHSWH010000001.1"/>
</dbReference>
<evidence type="ECO:0000256" key="1">
    <source>
        <dbReference type="ARBA" id="ARBA00010641"/>
    </source>
</evidence>
<evidence type="ECO:0000259" key="6">
    <source>
        <dbReference type="Pfam" id="PF04542"/>
    </source>
</evidence>
<evidence type="ECO:0000256" key="5">
    <source>
        <dbReference type="ARBA" id="ARBA00023163"/>
    </source>
</evidence>
<evidence type="ECO:0000313" key="9">
    <source>
        <dbReference type="Proteomes" id="UP001596298"/>
    </source>
</evidence>
<dbReference type="CDD" id="cd06171">
    <property type="entry name" value="Sigma70_r4"/>
    <property type="match status" value="1"/>
</dbReference>
<dbReference type="InterPro" id="IPR014325">
    <property type="entry name" value="RNA_pol_sigma-E_actinobac"/>
</dbReference>
<evidence type="ECO:0000256" key="3">
    <source>
        <dbReference type="ARBA" id="ARBA00023082"/>
    </source>
</evidence>
<reference evidence="9" key="1">
    <citation type="journal article" date="2019" name="Int. J. Syst. Evol. Microbiol.">
        <title>The Global Catalogue of Microorganisms (GCM) 10K type strain sequencing project: providing services to taxonomists for standard genome sequencing and annotation.</title>
        <authorList>
            <consortium name="The Broad Institute Genomics Platform"/>
            <consortium name="The Broad Institute Genome Sequencing Center for Infectious Disease"/>
            <person name="Wu L."/>
            <person name="Ma J."/>
        </authorList>
    </citation>
    <scope>NUCLEOTIDE SEQUENCE [LARGE SCALE GENOMIC DNA]</scope>
    <source>
        <strain evidence="9">CCUG 58127</strain>
    </source>
</reference>
<keyword evidence="9" id="KW-1185">Reference proteome</keyword>
<dbReference type="InterPro" id="IPR014284">
    <property type="entry name" value="RNA_pol_sigma-70_dom"/>
</dbReference>
<organism evidence="8 9">
    <name type="scientific">Flexivirga alba</name>
    <dbReference type="NCBI Taxonomy" id="702742"/>
    <lineage>
        <taxon>Bacteria</taxon>
        <taxon>Bacillati</taxon>
        <taxon>Actinomycetota</taxon>
        <taxon>Actinomycetes</taxon>
        <taxon>Micrococcales</taxon>
        <taxon>Dermacoccaceae</taxon>
        <taxon>Flexivirga</taxon>
    </lineage>
</organism>
<feature type="domain" description="RNA polymerase sigma factor 70 region 4 type 2" evidence="7">
    <location>
        <begin position="103"/>
        <end position="155"/>
    </location>
</feature>
<dbReference type="Proteomes" id="UP001596298">
    <property type="component" value="Unassembled WGS sequence"/>
</dbReference>
<evidence type="ECO:0000259" key="7">
    <source>
        <dbReference type="Pfam" id="PF08281"/>
    </source>
</evidence>
<gene>
    <name evidence="8" type="ORF">ACFQDH_11990</name>
</gene>
<dbReference type="Pfam" id="PF04542">
    <property type="entry name" value="Sigma70_r2"/>
    <property type="match status" value="1"/>
</dbReference>
<dbReference type="InterPro" id="IPR036388">
    <property type="entry name" value="WH-like_DNA-bd_sf"/>
</dbReference>
<proteinExistence type="inferred from homology"/>
<accession>A0ABW2AGQ9</accession>
<dbReference type="Gene3D" id="1.10.10.10">
    <property type="entry name" value="Winged helix-like DNA-binding domain superfamily/Winged helix DNA-binding domain"/>
    <property type="match status" value="1"/>
</dbReference>
<comment type="caution">
    <text evidence="8">The sequence shown here is derived from an EMBL/GenBank/DDBJ whole genome shotgun (WGS) entry which is preliminary data.</text>
</comment>
<dbReference type="InterPro" id="IPR039425">
    <property type="entry name" value="RNA_pol_sigma-70-like"/>
</dbReference>
<dbReference type="NCBIfam" id="TIGR02937">
    <property type="entry name" value="sigma70-ECF"/>
    <property type="match status" value="1"/>
</dbReference>
<dbReference type="InterPro" id="IPR007627">
    <property type="entry name" value="RNA_pol_sigma70_r2"/>
</dbReference>
<evidence type="ECO:0000313" key="8">
    <source>
        <dbReference type="EMBL" id="MFC6705962.1"/>
    </source>
</evidence>
<dbReference type="PANTHER" id="PTHR43133">
    <property type="entry name" value="RNA POLYMERASE ECF-TYPE SIGMA FACTO"/>
    <property type="match status" value="1"/>
</dbReference>
<dbReference type="EMBL" id="JBHSWH010000001">
    <property type="protein sequence ID" value="MFC6705962.1"/>
    <property type="molecule type" value="Genomic_DNA"/>
</dbReference>
<evidence type="ECO:0000256" key="4">
    <source>
        <dbReference type="ARBA" id="ARBA00023125"/>
    </source>
</evidence>
<evidence type="ECO:0000256" key="2">
    <source>
        <dbReference type="ARBA" id="ARBA00023015"/>
    </source>
</evidence>
<dbReference type="NCBIfam" id="TIGR02983">
    <property type="entry name" value="SigE-fam_strep"/>
    <property type="match status" value="1"/>
</dbReference>
<keyword evidence="3" id="KW-0731">Sigma factor</keyword>
<dbReference type="SUPFAM" id="SSF88659">
    <property type="entry name" value="Sigma3 and sigma4 domains of RNA polymerase sigma factors"/>
    <property type="match status" value="1"/>
</dbReference>
<keyword evidence="5" id="KW-0804">Transcription</keyword>
<dbReference type="Pfam" id="PF08281">
    <property type="entry name" value="Sigma70_r4_2"/>
    <property type="match status" value="1"/>
</dbReference>
<comment type="similarity">
    <text evidence="1">Belongs to the sigma-70 factor family. ECF subfamily.</text>
</comment>
<dbReference type="InterPro" id="IPR013324">
    <property type="entry name" value="RNA_pol_sigma_r3/r4-like"/>
</dbReference>
<sequence>MTRGTRREPPGFSDFVAARGTSLVRTATLLTHDHAAAEDLVQTALAKAWPKWERTEQHEAYVRKIIVHEFARGWRRKWRGEIATEELPERAHADGSEAVAVREDILRALAMLPPKQRAVIVLRYFHDYTEADIASVLGISAGTVKSHASRGLAALRISSDISDHAGRQS</sequence>
<dbReference type="PANTHER" id="PTHR43133:SF50">
    <property type="entry name" value="ECF RNA POLYMERASE SIGMA FACTOR SIGM"/>
    <property type="match status" value="1"/>
</dbReference>